<keyword evidence="1" id="KW-0472">Membrane</keyword>
<dbReference type="GO" id="GO:0016020">
    <property type="term" value="C:membrane"/>
    <property type="evidence" value="ECO:0007669"/>
    <property type="project" value="InterPro"/>
</dbReference>
<evidence type="ECO:0000313" key="4">
    <source>
        <dbReference type="WBParaSite" id="HNAJ_0000483801-mRNA-1"/>
    </source>
</evidence>
<accession>A0A0R3TCP9</accession>
<sequence>MLEENVPNKFLLPSINHLLRHRSLVFPVSLAFRSCLLASQYLWLSVSCLLASQYLWLSVVRAGHRIRWVFSISAGHRISISGFPSLSLEWDTESGGSSPFPLDEHRIRWVFSISSCIYLWLSVLVFRAGHQISNGFDSWPKLNSATASILGQSATASIPGQSVISESANCPLHRAVYALKNRCPLLSKCVSKLPGETLFVFSVVVYGQLKYKHSSGVYEFPHYSVVMGWLLASCSVACIPIVALYRIIKAEGTLWQRLKDLCQPNLTTAALMNLEAFDELAPKTGNSVDQELCVTTEIEVSNTKLPDSCPLKMTDSGTKSS</sequence>
<keyword evidence="1" id="KW-1133">Transmembrane helix</keyword>
<keyword evidence="3" id="KW-1185">Reference proteome</keyword>
<dbReference type="WBParaSite" id="HNAJ_0000483801-mRNA-1">
    <property type="protein sequence ID" value="HNAJ_0000483801-mRNA-1"/>
    <property type="gene ID" value="HNAJ_0000483801"/>
</dbReference>
<feature type="transmembrane region" description="Helical" evidence="1">
    <location>
        <begin position="107"/>
        <end position="126"/>
    </location>
</feature>
<name>A0A0R3TCP9_RODNA</name>
<reference evidence="2 3" key="2">
    <citation type="submission" date="2018-11" db="EMBL/GenBank/DDBJ databases">
        <authorList>
            <consortium name="Pathogen Informatics"/>
        </authorList>
    </citation>
    <scope>NUCLEOTIDE SEQUENCE [LARGE SCALE GENOMIC DNA]</scope>
</reference>
<gene>
    <name evidence="2" type="ORF">HNAJ_LOCUS4836</name>
</gene>
<feature type="transmembrane region" description="Helical" evidence="1">
    <location>
        <begin position="229"/>
        <end position="248"/>
    </location>
</feature>
<dbReference type="AlphaFoldDB" id="A0A0R3TCP9"/>
<dbReference type="InterPro" id="IPR000175">
    <property type="entry name" value="Na/ntran_symport"/>
</dbReference>
<evidence type="ECO:0000313" key="2">
    <source>
        <dbReference type="EMBL" id="VDO00696.1"/>
    </source>
</evidence>
<dbReference type="EMBL" id="UZAE01003709">
    <property type="protein sequence ID" value="VDO00696.1"/>
    <property type="molecule type" value="Genomic_DNA"/>
</dbReference>
<organism evidence="4">
    <name type="scientific">Rodentolepis nana</name>
    <name type="common">Dwarf tapeworm</name>
    <name type="synonym">Hymenolepis nana</name>
    <dbReference type="NCBI Taxonomy" id="102285"/>
    <lineage>
        <taxon>Eukaryota</taxon>
        <taxon>Metazoa</taxon>
        <taxon>Spiralia</taxon>
        <taxon>Lophotrochozoa</taxon>
        <taxon>Platyhelminthes</taxon>
        <taxon>Cestoda</taxon>
        <taxon>Eucestoda</taxon>
        <taxon>Cyclophyllidea</taxon>
        <taxon>Hymenolepididae</taxon>
        <taxon>Rodentolepis</taxon>
    </lineage>
</organism>
<reference evidence="4" key="1">
    <citation type="submission" date="2017-02" db="UniProtKB">
        <authorList>
            <consortium name="WormBaseParasite"/>
        </authorList>
    </citation>
    <scope>IDENTIFICATION</scope>
</reference>
<dbReference type="Proteomes" id="UP000278807">
    <property type="component" value="Unassembled WGS sequence"/>
</dbReference>
<protein>
    <submittedName>
        <fullName evidence="4">G_PROTEIN_RECEP_F1_2 domain-containing protein</fullName>
    </submittedName>
</protein>
<dbReference type="PROSITE" id="PS50267">
    <property type="entry name" value="NA_NEUROTRAN_SYMP_3"/>
    <property type="match status" value="1"/>
</dbReference>
<proteinExistence type="predicted"/>
<evidence type="ECO:0000256" key="1">
    <source>
        <dbReference type="SAM" id="Phobius"/>
    </source>
</evidence>
<evidence type="ECO:0000313" key="3">
    <source>
        <dbReference type="Proteomes" id="UP000278807"/>
    </source>
</evidence>
<dbReference type="STRING" id="102285.A0A0R3TCP9"/>
<dbReference type="OrthoDB" id="6155318at2759"/>
<feature type="transmembrane region" description="Helical" evidence="1">
    <location>
        <begin position="30"/>
        <end position="56"/>
    </location>
</feature>
<keyword evidence="1" id="KW-0812">Transmembrane</keyword>